<accession>A0ACA9PWD2</accession>
<reference evidence="1" key="1">
    <citation type="submission" date="2021-06" db="EMBL/GenBank/DDBJ databases">
        <authorList>
            <person name="Kallberg Y."/>
            <person name="Tangrot J."/>
            <person name="Rosling A."/>
        </authorList>
    </citation>
    <scope>NUCLEOTIDE SEQUENCE</scope>
    <source>
        <strain evidence="1">CL356</strain>
    </source>
</reference>
<dbReference type="EMBL" id="CAJVPT010039724">
    <property type="protein sequence ID" value="CAG8723506.1"/>
    <property type="molecule type" value="Genomic_DNA"/>
</dbReference>
<sequence>MTQETRTSLPPTSYERSASHKDATNGIQTVKAGSRNLSGECGVESEGPILVTYVRLAPIPRPVRGST</sequence>
<comment type="caution">
    <text evidence="1">The sequence shown here is derived from an EMBL/GenBank/DDBJ whole genome shotgun (WGS) entry which is preliminary data.</text>
</comment>
<keyword evidence="2" id="KW-1185">Reference proteome</keyword>
<organism evidence="1 2">
    <name type="scientific">Acaulospora colombiana</name>
    <dbReference type="NCBI Taxonomy" id="27376"/>
    <lineage>
        <taxon>Eukaryota</taxon>
        <taxon>Fungi</taxon>
        <taxon>Fungi incertae sedis</taxon>
        <taxon>Mucoromycota</taxon>
        <taxon>Glomeromycotina</taxon>
        <taxon>Glomeromycetes</taxon>
        <taxon>Diversisporales</taxon>
        <taxon>Acaulosporaceae</taxon>
        <taxon>Acaulospora</taxon>
    </lineage>
</organism>
<proteinExistence type="predicted"/>
<protein>
    <submittedName>
        <fullName evidence="1">12278_t:CDS:1</fullName>
    </submittedName>
</protein>
<evidence type="ECO:0000313" key="2">
    <source>
        <dbReference type="Proteomes" id="UP000789525"/>
    </source>
</evidence>
<dbReference type="Proteomes" id="UP000789525">
    <property type="component" value="Unassembled WGS sequence"/>
</dbReference>
<name>A0ACA9PWD2_9GLOM</name>
<evidence type="ECO:0000313" key="1">
    <source>
        <dbReference type="EMBL" id="CAG8723506.1"/>
    </source>
</evidence>
<feature type="non-terminal residue" evidence="1">
    <location>
        <position position="67"/>
    </location>
</feature>
<gene>
    <name evidence="1" type="ORF">ACOLOM_LOCUS11243</name>
</gene>